<dbReference type="Pfam" id="PF00014">
    <property type="entry name" value="Kunitz_BPTI"/>
    <property type="match status" value="2"/>
</dbReference>
<dbReference type="PANTHER" id="PTHR46750">
    <property type="entry name" value="KUNITZ-TYPE PROTEASE INHIBITOR 1"/>
    <property type="match status" value="1"/>
</dbReference>
<keyword evidence="6" id="KW-1185">Reference proteome</keyword>
<dbReference type="InterPro" id="IPR036055">
    <property type="entry name" value="LDL_receptor-like_sf"/>
</dbReference>
<feature type="domain" description="BPTI/Kunitz inhibitor" evidence="4">
    <location>
        <begin position="167"/>
        <end position="217"/>
    </location>
</feature>
<dbReference type="OMA" id="CCIDSNL"/>
<dbReference type="SUPFAM" id="SSF57424">
    <property type="entry name" value="LDL receptor-like module"/>
    <property type="match status" value="1"/>
</dbReference>
<dbReference type="InterPro" id="IPR036880">
    <property type="entry name" value="Kunitz_BPTI_sf"/>
</dbReference>
<keyword evidence="1 2" id="KW-1015">Disulfide bond</keyword>
<dbReference type="Pfam" id="PF00057">
    <property type="entry name" value="Ldl_recept_a"/>
    <property type="match status" value="1"/>
</dbReference>
<dbReference type="Gene3D" id="2.60.40.10">
    <property type="entry name" value="Immunoglobulins"/>
    <property type="match status" value="1"/>
</dbReference>
<evidence type="ECO:0000256" key="1">
    <source>
        <dbReference type="ARBA" id="ARBA00023157"/>
    </source>
</evidence>
<dbReference type="PANTHER" id="PTHR46750:SF1">
    <property type="entry name" value="KUNITZ-TYPE PROTEASE INHIBITOR 1"/>
    <property type="match status" value="1"/>
</dbReference>
<feature type="transmembrane region" description="Helical" evidence="3">
    <location>
        <begin position="244"/>
        <end position="266"/>
    </location>
</feature>
<keyword evidence="3" id="KW-0812">Transmembrane</keyword>
<feature type="disulfide bond" evidence="2">
    <location>
        <begin position="111"/>
        <end position="123"/>
    </location>
</feature>
<dbReference type="InterPro" id="IPR002223">
    <property type="entry name" value="Kunitz_BPTI"/>
</dbReference>
<dbReference type="InterPro" id="IPR013783">
    <property type="entry name" value="Ig-like_fold"/>
</dbReference>
<accession>A0A401NN44</accession>
<dbReference type="Gene3D" id="4.10.410.10">
    <property type="entry name" value="Pancreatic trypsin inhibitor Kunitz domain"/>
    <property type="match status" value="2"/>
</dbReference>
<dbReference type="InterPro" id="IPR023415">
    <property type="entry name" value="LDLR_class-A_CS"/>
</dbReference>
<sequence length="298" mass="33324">MKTKNPDEKVVSNLQVGNYVFQLTVTDTAGQKTMDNMTIIVLSLEQSDEYCLVGEKVGPCRGAFPRWHYSTDRRTCEIFTYGGCKGNKNNYVDEKECKQACGGAKDCMGACNEHQFTCKDKCCIDSNLECDEIPHCADASDETSCKQLSKQFDQLLEIDIPKEKARCTYPPVTGRCRADFSRFYYNPYSRTCERFTYGGCDGNENRFEKKDVCIQACKGVTEKDVFSRSLFERQKQGNSSNANVAIAVVLAICIAAVVAVLIYFLLKMKKENQQASAPSSTDSAEEMKKLVALQSKPV</sequence>
<evidence type="ECO:0000313" key="5">
    <source>
        <dbReference type="EMBL" id="GCB62293.1"/>
    </source>
</evidence>
<dbReference type="Pfam" id="PF22352">
    <property type="entry name" value="K319L-like_PKD"/>
    <property type="match status" value="1"/>
</dbReference>
<evidence type="ECO:0000259" key="4">
    <source>
        <dbReference type="PROSITE" id="PS50279"/>
    </source>
</evidence>
<dbReference type="EMBL" id="BFAA01006516">
    <property type="protein sequence ID" value="GCB62293.1"/>
    <property type="molecule type" value="Genomic_DNA"/>
</dbReference>
<dbReference type="Gene3D" id="4.10.400.10">
    <property type="entry name" value="Low-density Lipoprotein Receptor"/>
    <property type="match status" value="1"/>
</dbReference>
<feature type="domain" description="BPTI/Kunitz inhibitor" evidence="4">
    <location>
        <begin position="51"/>
        <end position="101"/>
    </location>
</feature>
<gene>
    <name evidence="5" type="ORF">scyTo_0013049</name>
</gene>
<feature type="disulfide bond" evidence="2">
    <location>
        <begin position="118"/>
        <end position="136"/>
    </location>
</feature>
<dbReference type="InterPro" id="IPR002172">
    <property type="entry name" value="LDrepeatLR_classA_rpt"/>
</dbReference>
<dbReference type="AlphaFoldDB" id="A0A401NN44"/>
<proteinExistence type="predicted"/>
<dbReference type="CDD" id="cd00112">
    <property type="entry name" value="LDLa"/>
    <property type="match status" value="1"/>
</dbReference>
<dbReference type="PROSITE" id="PS50279">
    <property type="entry name" value="BPTI_KUNITZ_2"/>
    <property type="match status" value="2"/>
</dbReference>
<dbReference type="OrthoDB" id="2019384at2759"/>
<protein>
    <recommendedName>
        <fullName evidence="4">BPTI/Kunitz inhibitor domain-containing protein</fullName>
    </recommendedName>
</protein>
<keyword evidence="3" id="KW-1133">Transmembrane helix</keyword>
<dbReference type="Proteomes" id="UP000288216">
    <property type="component" value="Unassembled WGS sequence"/>
</dbReference>
<evidence type="ECO:0000313" key="6">
    <source>
        <dbReference type="Proteomes" id="UP000288216"/>
    </source>
</evidence>
<dbReference type="FunFam" id="4.10.410.10:FF:000006">
    <property type="entry name" value="Serine peptidase inhibitor, Kunitz type 1"/>
    <property type="match status" value="1"/>
</dbReference>
<keyword evidence="3" id="KW-0472">Membrane</keyword>
<dbReference type="GO" id="GO:0004867">
    <property type="term" value="F:serine-type endopeptidase inhibitor activity"/>
    <property type="evidence" value="ECO:0007669"/>
    <property type="project" value="InterPro"/>
</dbReference>
<dbReference type="GO" id="GO:0060429">
    <property type="term" value="P:epithelium development"/>
    <property type="evidence" value="ECO:0007669"/>
    <property type="project" value="TreeGrafter"/>
</dbReference>
<dbReference type="SMART" id="SM00192">
    <property type="entry name" value="LDLa"/>
    <property type="match status" value="1"/>
</dbReference>
<evidence type="ECO:0000256" key="2">
    <source>
        <dbReference type="PROSITE-ProRule" id="PRU00124"/>
    </source>
</evidence>
<dbReference type="FunFam" id="4.10.410.10:FF:000020">
    <property type="entry name" value="Collagen, type VI, alpha 3"/>
    <property type="match status" value="1"/>
</dbReference>
<dbReference type="PROSITE" id="PS01209">
    <property type="entry name" value="LDLRA_1"/>
    <property type="match status" value="1"/>
</dbReference>
<dbReference type="SUPFAM" id="SSF57362">
    <property type="entry name" value="BPTI-like"/>
    <property type="match status" value="2"/>
</dbReference>
<comment type="caution">
    <text evidence="5">The sequence shown here is derived from an EMBL/GenBank/DDBJ whole genome shotgun (WGS) entry which is preliminary data.</text>
</comment>
<dbReference type="PROSITE" id="PS00280">
    <property type="entry name" value="BPTI_KUNITZ_1"/>
    <property type="match status" value="2"/>
</dbReference>
<dbReference type="STRING" id="75743.A0A401NN44"/>
<dbReference type="GO" id="GO:0005886">
    <property type="term" value="C:plasma membrane"/>
    <property type="evidence" value="ECO:0007669"/>
    <property type="project" value="TreeGrafter"/>
</dbReference>
<dbReference type="PROSITE" id="PS50068">
    <property type="entry name" value="LDLRA_2"/>
    <property type="match status" value="1"/>
</dbReference>
<dbReference type="GO" id="GO:0030198">
    <property type="term" value="P:extracellular matrix organization"/>
    <property type="evidence" value="ECO:0007669"/>
    <property type="project" value="TreeGrafter"/>
</dbReference>
<reference evidence="5 6" key="1">
    <citation type="journal article" date="2018" name="Nat. Ecol. Evol.">
        <title>Shark genomes provide insights into elasmobranch evolution and the origin of vertebrates.</title>
        <authorList>
            <person name="Hara Y"/>
            <person name="Yamaguchi K"/>
            <person name="Onimaru K"/>
            <person name="Kadota M"/>
            <person name="Koyanagi M"/>
            <person name="Keeley SD"/>
            <person name="Tatsumi K"/>
            <person name="Tanaka K"/>
            <person name="Motone F"/>
            <person name="Kageyama Y"/>
            <person name="Nozu R"/>
            <person name="Adachi N"/>
            <person name="Nishimura O"/>
            <person name="Nakagawa R"/>
            <person name="Tanegashima C"/>
            <person name="Kiyatake I"/>
            <person name="Matsumoto R"/>
            <person name="Murakumo K"/>
            <person name="Nishida K"/>
            <person name="Terakita A"/>
            <person name="Kuratani S"/>
            <person name="Sato K"/>
            <person name="Hyodo S Kuraku.S."/>
        </authorList>
    </citation>
    <scope>NUCLEOTIDE SEQUENCE [LARGE SCALE GENOMIC DNA]</scope>
</reference>
<dbReference type="PRINTS" id="PR00759">
    <property type="entry name" value="BASICPTASE"/>
</dbReference>
<evidence type="ECO:0000256" key="3">
    <source>
        <dbReference type="SAM" id="Phobius"/>
    </source>
</evidence>
<dbReference type="CDD" id="cd22624">
    <property type="entry name" value="Kunitz_HAI1_2-like"/>
    <property type="match status" value="1"/>
</dbReference>
<dbReference type="InterPro" id="IPR020901">
    <property type="entry name" value="Prtase_inh_Kunz-CS"/>
</dbReference>
<dbReference type="GO" id="GO:0008544">
    <property type="term" value="P:epidermis development"/>
    <property type="evidence" value="ECO:0007669"/>
    <property type="project" value="TreeGrafter"/>
</dbReference>
<dbReference type="SMART" id="SM00131">
    <property type="entry name" value="KU"/>
    <property type="match status" value="2"/>
</dbReference>
<feature type="disulfide bond" evidence="2">
    <location>
        <begin position="130"/>
        <end position="145"/>
    </location>
</feature>
<name>A0A401NN44_SCYTO</name>
<dbReference type="CDD" id="cd22623">
    <property type="entry name" value="Kunitz_HAI1_1-like"/>
    <property type="match status" value="1"/>
</dbReference>
<organism evidence="5 6">
    <name type="scientific">Scyliorhinus torazame</name>
    <name type="common">Cloudy catshark</name>
    <name type="synonym">Catulus torazame</name>
    <dbReference type="NCBI Taxonomy" id="75743"/>
    <lineage>
        <taxon>Eukaryota</taxon>
        <taxon>Metazoa</taxon>
        <taxon>Chordata</taxon>
        <taxon>Craniata</taxon>
        <taxon>Vertebrata</taxon>
        <taxon>Chondrichthyes</taxon>
        <taxon>Elasmobranchii</taxon>
        <taxon>Galeomorphii</taxon>
        <taxon>Galeoidea</taxon>
        <taxon>Carcharhiniformes</taxon>
        <taxon>Scyliorhinidae</taxon>
        <taxon>Scyliorhinus</taxon>
    </lineage>
</organism>